<protein>
    <recommendedName>
        <fullName evidence="7">Radical SAM core domain-containing protein</fullName>
    </recommendedName>
</protein>
<dbReference type="GO" id="GO:0051539">
    <property type="term" value="F:4 iron, 4 sulfur cluster binding"/>
    <property type="evidence" value="ECO:0007669"/>
    <property type="project" value="UniProtKB-KW"/>
</dbReference>
<keyword evidence="4" id="KW-0479">Metal-binding</keyword>
<dbReference type="Gene3D" id="3.20.20.70">
    <property type="entry name" value="Aldolase class I"/>
    <property type="match status" value="1"/>
</dbReference>
<keyword evidence="6" id="KW-0411">Iron-sulfur</keyword>
<dbReference type="PANTHER" id="PTHR43787">
    <property type="entry name" value="FEMO COFACTOR BIOSYNTHESIS PROTEIN NIFB-RELATED"/>
    <property type="match status" value="1"/>
</dbReference>
<evidence type="ECO:0000256" key="1">
    <source>
        <dbReference type="ARBA" id="ARBA00001966"/>
    </source>
</evidence>
<dbReference type="InterPro" id="IPR058240">
    <property type="entry name" value="rSAM_sf"/>
</dbReference>
<comment type="cofactor">
    <cofactor evidence="1">
        <name>[4Fe-4S] cluster</name>
        <dbReference type="ChEBI" id="CHEBI:49883"/>
    </cofactor>
</comment>
<dbReference type="CDD" id="cd01335">
    <property type="entry name" value="Radical_SAM"/>
    <property type="match status" value="1"/>
</dbReference>
<comment type="caution">
    <text evidence="8">The sequence shown here is derived from an EMBL/GenBank/DDBJ whole genome shotgun (WGS) entry which is preliminary data.</text>
</comment>
<dbReference type="GO" id="GO:0046872">
    <property type="term" value="F:metal ion binding"/>
    <property type="evidence" value="ECO:0007669"/>
    <property type="project" value="UniProtKB-KW"/>
</dbReference>
<dbReference type="SUPFAM" id="SSF102114">
    <property type="entry name" value="Radical SAM enzymes"/>
    <property type="match status" value="1"/>
</dbReference>
<keyword evidence="5" id="KW-0408">Iron</keyword>
<dbReference type="PANTHER" id="PTHR43787:SF3">
    <property type="entry name" value="ARYLSULFATASE REGULATORY PROTEIN"/>
    <property type="match status" value="1"/>
</dbReference>
<evidence type="ECO:0000313" key="8">
    <source>
        <dbReference type="EMBL" id="GAF93689.1"/>
    </source>
</evidence>
<dbReference type="EMBL" id="BARS01013127">
    <property type="protein sequence ID" value="GAF93689.1"/>
    <property type="molecule type" value="Genomic_DNA"/>
</dbReference>
<feature type="non-terminal residue" evidence="8">
    <location>
        <position position="1"/>
    </location>
</feature>
<proteinExistence type="predicted"/>
<keyword evidence="3" id="KW-0949">S-adenosyl-L-methionine</keyword>
<evidence type="ECO:0000259" key="7">
    <source>
        <dbReference type="Pfam" id="PF04055"/>
    </source>
</evidence>
<evidence type="ECO:0000256" key="3">
    <source>
        <dbReference type="ARBA" id="ARBA00022691"/>
    </source>
</evidence>
<feature type="domain" description="Radical SAM core" evidence="7">
    <location>
        <begin position="6"/>
        <end position="121"/>
    </location>
</feature>
<evidence type="ECO:0000256" key="4">
    <source>
        <dbReference type="ARBA" id="ARBA00022723"/>
    </source>
</evidence>
<accession>X0TKA4</accession>
<dbReference type="InterPro" id="IPR013785">
    <property type="entry name" value="Aldolase_TIM"/>
</dbReference>
<dbReference type="InterPro" id="IPR007197">
    <property type="entry name" value="rSAM"/>
</dbReference>
<dbReference type="Pfam" id="PF04055">
    <property type="entry name" value="Radical_SAM"/>
    <property type="match status" value="1"/>
</dbReference>
<dbReference type="AlphaFoldDB" id="X0TKA4"/>
<evidence type="ECO:0000256" key="5">
    <source>
        <dbReference type="ARBA" id="ARBA00023004"/>
    </source>
</evidence>
<gene>
    <name evidence="8" type="ORF">S01H1_22992</name>
</gene>
<organism evidence="8">
    <name type="scientific">marine sediment metagenome</name>
    <dbReference type="NCBI Taxonomy" id="412755"/>
    <lineage>
        <taxon>unclassified sequences</taxon>
        <taxon>metagenomes</taxon>
        <taxon>ecological metagenomes</taxon>
    </lineage>
</organism>
<keyword evidence="2" id="KW-0004">4Fe-4S</keyword>
<evidence type="ECO:0000256" key="2">
    <source>
        <dbReference type="ARBA" id="ARBA00022485"/>
    </source>
</evidence>
<sequence>ICPHRNMQRPARYMDDALYNRIIDECSKYNCGNVHLHNFGEPLLDKRLSERIRYAKQKGLKRVIIFSNGSVLTADKAHELIDAGLDEIKISFDGTTKEEFEQIRFGLKFDTIVANIKELVKIRNLKKSPLKIKVACCSTSDKNETIRALENCVDDFSFGKVHNWTDSEINHAA</sequence>
<evidence type="ECO:0000256" key="6">
    <source>
        <dbReference type="ARBA" id="ARBA00023014"/>
    </source>
</evidence>
<reference evidence="8" key="1">
    <citation type="journal article" date="2014" name="Front. Microbiol.">
        <title>High frequency of phylogenetically diverse reductive dehalogenase-homologous genes in deep subseafloor sedimentary metagenomes.</title>
        <authorList>
            <person name="Kawai M."/>
            <person name="Futagami T."/>
            <person name="Toyoda A."/>
            <person name="Takaki Y."/>
            <person name="Nishi S."/>
            <person name="Hori S."/>
            <person name="Arai W."/>
            <person name="Tsubouchi T."/>
            <person name="Morono Y."/>
            <person name="Uchiyama I."/>
            <person name="Ito T."/>
            <person name="Fujiyama A."/>
            <person name="Inagaki F."/>
            <person name="Takami H."/>
        </authorList>
    </citation>
    <scope>NUCLEOTIDE SEQUENCE</scope>
    <source>
        <strain evidence="8">Expedition CK06-06</strain>
    </source>
</reference>
<name>X0TKA4_9ZZZZ</name>
<feature type="non-terminal residue" evidence="8">
    <location>
        <position position="173"/>
    </location>
</feature>
<dbReference type="GO" id="GO:0003824">
    <property type="term" value="F:catalytic activity"/>
    <property type="evidence" value="ECO:0007669"/>
    <property type="project" value="InterPro"/>
</dbReference>